<name>A0A0M3IAI9_ASCLU</name>
<dbReference type="WBParaSite" id="ALUE_0001459801-mRNA-1">
    <property type="protein sequence ID" value="ALUE_0001459801-mRNA-1"/>
    <property type="gene ID" value="ALUE_0001459801"/>
</dbReference>
<accession>A0A0M3IAI9</accession>
<feature type="compositionally biased region" description="Polar residues" evidence="1">
    <location>
        <begin position="164"/>
        <end position="174"/>
    </location>
</feature>
<dbReference type="Proteomes" id="UP000036681">
    <property type="component" value="Unplaced"/>
</dbReference>
<keyword evidence="2" id="KW-1185">Reference proteome</keyword>
<reference evidence="3" key="1">
    <citation type="submission" date="2017-02" db="UniProtKB">
        <authorList>
            <consortium name="WormBaseParasite"/>
        </authorList>
    </citation>
    <scope>IDENTIFICATION</scope>
</reference>
<evidence type="ECO:0000256" key="1">
    <source>
        <dbReference type="SAM" id="MobiDB-lite"/>
    </source>
</evidence>
<evidence type="ECO:0000313" key="2">
    <source>
        <dbReference type="Proteomes" id="UP000036681"/>
    </source>
</evidence>
<proteinExistence type="predicted"/>
<protein>
    <submittedName>
        <fullName evidence="3">Uncharacterized protein</fullName>
    </submittedName>
</protein>
<organism evidence="2 3">
    <name type="scientific">Ascaris lumbricoides</name>
    <name type="common">Giant roundworm</name>
    <dbReference type="NCBI Taxonomy" id="6252"/>
    <lineage>
        <taxon>Eukaryota</taxon>
        <taxon>Metazoa</taxon>
        <taxon>Ecdysozoa</taxon>
        <taxon>Nematoda</taxon>
        <taxon>Chromadorea</taxon>
        <taxon>Rhabditida</taxon>
        <taxon>Spirurina</taxon>
        <taxon>Ascaridomorpha</taxon>
        <taxon>Ascaridoidea</taxon>
        <taxon>Ascarididae</taxon>
        <taxon>Ascaris</taxon>
    </lineage>
</organism>
<feature type="region of interest" description="Disordered" evidence="1">
    <location>
        <begin position="144"/>
        <end position="197"/>
    </location>
</feature>
<sequence>MNASWNTDQMVSSNATYTIAGPVSCLSPTALKLLAVVVLMHDRVLNSCSFLGDRSMRYQLLEEIECPSELIEVDDDPPFSQLNTTSLVLEESRVGIDRLPVVEDDVSTPIVEYRPFDEQQPPLEEGSPFMEELFHADSRPYKEGNDYLLDDDIPAAQPMPPRAQSPSQMSLDSVTSDERNESPTPNAIHVGHSLLRN</sequence>
<evidence type="ECO:0000313" key="3">
    <source>
        <dbReference type="WBParaSite" id="ALUE_0001459801-mRNA-1"/>
    </source>
</evidence>
<dbReference type="AlphaFoldDB" id="A0A0M3IAI9"/>